<keyword evidence="3" id="KW-1185">Reference proteome</keyword>
<evidence type="ECO:0000256" key="1">
    <source>
        <dbReference type="SAM" id="SignalP"/>
    </source>
</evidence>
<evidence type="ECO:0000313" key="3">
    <source>
        <dbReference type="Proteomes" id="UP001155182"/>
    </source>
</evidence>
<accession>A0A9X2F4F7</accession>
<comment type="caution">
    <text evidence="2">The sequence shown here is derived from an EMBL/GenBank/DDBJ whole genome shotgun (WGS) entry which is preliminary data.</text>
</comment>
<organism evidence="2 3">
    <name type="scientific">Solitalea agri</name>
    <dbReference type="NCBI Taxonomy" id="2953739"/>
    <lineage>
        <taxon>Bacteria</taxon>
        <taxon>Pseudomonadati</taxon>
        <taxon>Bacteroidota</taxon>
        <taxon>Sphingobacteriia</taxon>
        <taxon>Sphingobacteriales</taxon>
        <taxon>Sphingobacteriaceae</taxon>
        <taxon>Solitalea</taxon>
    </lineage>
</organism>
<dbReference type="RefSeq" id="WP_252589569.1">
    <property type="nucleotide sequence ID" value="NZ_JAMWYS010000058.1"/>
</dbReference>
<protein>
    <submittedName>
        <fullName evidence="2">Uncharacterized protein</fullName>
    </submittedName>
</protein>
<evidence type="ECO:0000313" key="2">
    <source>
        <dbReference type="EMBL" id="MCO4294537.1"/>
    </source>
</evidence>
<feature type="chain" id="PRO_5040986051" evidence="1">
    <location>
        <begin position="22"/>
        <end position="172"/>
    </location>
</feature>
<proteinExistence type="predicted"/>
<feature type="signal peptide" evidence="1">
    <location>
        <begin position="1"/>
        <end position="21"/>
    </location>
</feature>
<dbReference type="AlphaFoldDB" id="A0A9X2F4F7"/>
<sequence>MKKVVFLIVALVSLVCSRSAAQVSVNVSIGTPPMWAPYGYTEARYYYLPDVECYYDVVDAHFIYNNGNAWVRVSSLPARYRNYDLYAGYKVVLEYNGANPYRYFSTHRARYPYGYCGPRQVTYREYCRHEDRYRHIPPGHWKNGKWRDEVRYSEHYEGHHDRGHGHGKKHHH</sequence>
<gene>
    <name evidence="2" type="ORF">NF867_16865</name>
</gene>
<reference evidence="2" key="1">
    <citation type="submission" date="2022-06" db="EMBL/GenBank/DDBJ databases">
        <title>Solitalea sp. MAHUQ-68 isolated from rhizospheric soil.</title>
        <authorList>
            <person name="Huq M.A."/>
        </authorList>
    </citation>
    <scope>NUCLEOTIDE SEQUENCE</scope>
    <source>
        <strain evidence="2">MAHUQ-68</strain>
    </source>
</reference>
<name>A0A9X2F4F7_9SPHI</name>
<dbReference type="EMBL" id="JAMWYS010000058">
    <property type="protein sequence ID" value="MCO4294537.1"/>
    <property type="molecule type" value="Genomic_DNA"/>
</dbReference>
<dbReference type="Proteomes" id="UP001155182">
    <property type="component" value="Unassembled WGS sequence"/>
</dbReference>
<keyword evidence="1" id="KW-0732">Signal</keyword>